<evidence type="ECO:0000313" key="3">
    <source>
        <dbReference type="Proteomes" id="UP000289775"/>
    </source>
</evidence>
<dbReference type="Proteomes" id="UP000289775">
    <property type="component" value="Unassembled WGS sequence"/>
</dbReference>
<evidence type="ECO:0008006" key="4">
    <source>
        <dbReference type="Google" id="ProtNLM"/>
    </source>
</evidence>
<name>A0A444W5W1_9FLAO</name>
<protein>
    <recommendedName>
        <fullName evidence="4">DUF748 domain-containing protein</fullName>
    </recommendedName>
</protein>
<reference evidence="2 3" key="1">
    <citation type="submission" date="2014-12" db="EMBL/GenBank/DDBJ databases">
        <title>Genome sequence of Flavobacterium beibuense RSKm HC5.</title>
        <authorList>
            <person name="Kim J.F."/>
            <person name="Song J.Y."/>
            <person name="Kwak M.-J."/>
            <person name="Lee S.-W."/>
        </authorList>
    </citation>
    <scope>NUCLEOTIDE SEQUENCE [LARGE SCALE GENOMIC DNA]</scope>
    <source>
        <strain evidence="2 3">RSKm HC5</strain>
    </source>
</reference>
<keyword evidence="1" id="KW-0472">Membrane</keyword>
<keyword evidence="1" id="KW-1133">Transmembrane helix</keyword>
<evidence type="ECO:0000256" key="1">
    <source>
        <dbReference type="SAM" id="Phobius"/>
    </source>
</evidence>
<sequence length="520" mass="59199">MSLLKKILIATGVLILLLIIANYGISYWISQKLPSILQSEEKMPYNISYRDLDIDLLGGNLTVLDAALSPKDTTGIAIKNGAYGKIDKIKVESFSLWQLLVNDKIKVAHIIIEKPEIILYPEEEKYKVKSNLVKPFKNTVFTETIELINGKFTLLDTTDKIKLRAHNIALKLKNIKVDSTTINDNLPVKYSSYLFNCDSIYYQAGSQYHITTEKITLSDTSAIVNNFKLTPELSRIAFAKSIPKEKDQYRIAVEKIHVPNSVWGFVNDTLFVHSPEINLNKVNAVIYRPKMPADDLSTKKLYSQMLRELNFDLKIDKINLKDSYLEYQEQQSYDREPAKVSFSNFNATVANIYSPLHKEEFPTTSLDVSCLFMKSSPLNVHWTFNIPDQSDSFTIKGHLQNVNSSTIDPVAKPLMNLTTQGDLEQIYFTFNGNRETSNGAFAIRYNNLKVKLYKKDGKKENKLMSAVGNLLAKNDSDGDLKQADVSVERVKSKSVFNFLWRFLQEGLKKTLLPKIMTKKD</sequence>
<keyword evidence="1" id="KW-0812">Transmembrane</keyword>
<dbReference type="RefSeq" id="WP_129752343.1">
    <property type="nucleotide sequence ID" value="NZ_JUIW01000012.1"/>
</dbReference>
<feature type="transmembrane region" description="Helical" evidence="1">
    <location>
        <begin position="7"/>
        <end position="29"/>
    </location>
</feature>
<dbReference type="AlphaFoldDB" id="A0A444W5W1"/>
<dbReference type="OrthoDB" id="1412480at2"/>
<dbReference type="EMBL" id="JUIW01000012">
    <property type="protein sequence ID" value="RYJ41237.1"/>
    <property type="molecule type" value="Genomic_DNA"/>
</dbReference>
<organism evidence="2 3">
    <name type="scientific">Flavobacterium beibuense</name>
    <dbReference type="NCBI Taxonomy" id="657326"/>
    <lineage>
        <taxon>Bacteria</taxon>
        <taxon>Pseudomonadati</taxon>
        <taxon>Bacteroidota</taxon>
        <taxon>Flavobacteriia</taxon>
        <taxon>Flavobacteriales</taxon>
        <taxon>Flavobacteriaceae</taxon>
        <taxon>Flavobacterium</taxon>
    </lineage>
</organism>
<gene>
    <name evidence="2" type="ORF">NU09_3271</name>
</gene>
<keyword evidence="3" id="KW-1185">Reference proteome</keyword>
<evidence type="ECO:0000313" key="2">
    <source>
        <dbReference type="EMBL" id="RYJ41237.1"/>
    </source>
</evidence>
<comment type="caution">
    <text evidence="2">The sequence shown here is derived from an EMBL/GenBank/DDBJ whole genome shotgun (WGS) entry which is preliminary data.</text>
</comment>
<accession>A0A444W5W1</accession>
<proteinExistence type="predicted"/>